<dbReference type="Pfam" id="PF00512">
    <property type="entry name" value="HisKA"/>
    <property type="match status" value="1"/>
</dbReference>
<dbReference type="InterPro" id="IPR005467">
    <property type="entry name" value="His_kinase_dom"/>
</dbReference>
<dbReference type="SUPFAM" id="SSF47384">
    <property type="entry name" value="Homodimeric domain of signal transducing histidine kinase"/>
    <property type="match status" value="1"/>
</dbReference>
<dbReference type="InterPro" id="IPR003661">
    <property type="entry name" value="HisK_dim/P_dom"/>
</dbReference>
<dbReference type="Pfam" id="PF02518">
    <property type="entry name" value="HATPase_c"/>
    <property type="match status" value="1"/>
</dbReference>
<dbReference type="InterPro" id="IPR036097">
    <property type="entry name" value="HisK_dim/P_sf"/>
</dbReference>
<dbReference type="InterPro" id="IPR004358">
    <property type="entry name" value="Sig_transdc_His_kin-like_C"/>
</dbReference>
<keyword evidence="3 6" id="KW-0597">Phosphoprotein</keyword>
<protein>
    <recommendedName>
        <fullName evidence="2">histidine kinase</fullName>
        <ecNumber evidence="2">2.7.13.3</ecNumber>
    </recommendedName>
</protein>
<dbReference type="PANTHER" id="PTHR43047:SF64">
    <property type="entry name" value="HISTIDINE KINASE CONTAINING CHEY-HOMOLOGOUS RECEIVER DOMAIN AND PAS DOMAIN-RELATED"/>
    <property type="match status" value="1"/>
</dbReference>
<dbReference type="EMBL" id="FWZT01000011">
    <property type="protein sequence ID" value="SMF36331.1"/>
    <property type="molecule type" value="Genomic_DNA"/>
</dbReference>
<dbReference type="PROSITE" id="PS50110">
    <property type="entry name" value="RESPONSE_REGULATORY"/>
    <property type="match status" value="1"/>
</dbReference>
<dbReference type="SUPFAM" id="SSF52172">
    <property type="entry name" value="CheY-like"/>
    <property type="match status" value="1"/>
</dbReference>
<keyword evidence="11" id="KW-1185">Reference proteome</keyword>
<dbReference type="InterPro" id="IPR001789">
    <property type="entry name" value="Sig_transdc_resp-reg_receiver"/>
</dbReference>
<feature type="domain" description="Histidine kinase" evidence="8">
    <location>
        <begin position="191"/>
        <end position="408"/>
    </location>
</feature>
<dbReference type="RefSeq" id="WP_132320251.1">
    <property type="nucleotide sequence ID" value="NZ_FWZT01000011.1"/>
</dbReference>
<evidence type="ECO:0000256" key="5">
    <source>
        <dbReference type="ARBA" id="ARBA00022777"/>
    </source>
</evidence>
<evidence type="ECO:0000313" key="10">
    <source>
        <dbReference type="EMBL" id="SMF36331.1"/>
    </source>
</evidence>
<dbReference type="OrthoDB" id="5512413at2"/>
<dbReference type="Gene3D" id="3.30.565.10">
    <property type="entry name" value="Histidine kinase-like ATPase, C-terminal domain"/>
    <property type="match status" value="1"/>
</dbReference>
<feature type="coiled-coil region" evidence="7">
    <location>
        <begin position="157"/>
        <end position="184"/>
    </location>
</feature>
<keyword evidence="5 10" id="KW-0418">Kinase</keyword>
<dbReference type="PRINTS" id="PR00344">
    <property type="entry name" value="BCTRLSENSOR"/>
</dbReference>
<feature type="domain" description="Response regulatory" evidence="9">
    <location>
        <begin position="5"/>
        <end position="155"/>
    </location>
</feature>
<evidence type="ECO:0000256" key="2">
    <source>
        <dbReference type="ARBA" id="ARBA00012438"/>
    </source>
</evidence>
<evidence type="ECO:0000256" key="4">
    <source>
        <dbReference type="ARBA" id="ARBA00022679"/>
    </source>
</evidence>
<proteinExistence type="predicted"/>
<dbReference type="Proteomes" id="UP000192907">
    <property type="component" value="Unassembled WGS sequence"/>
</dbReference>
<sequence>MNPLRIIIIDDTEDIHNNIKILFQSQSSQDALDKLSEEIFGAGSAPSRQQSELEIAIDSAYQGQEGYEMIKQAVKEGNPYAVAVVDMRMPPGWDGLMTIEKIRDVDQDIEIIISSAYSDYSWQDIADRLGVSNKYLFLSKPFEVAEMKQMIVALTQKWTLDQENRSYIRKLKEANEEVQAAIRAKDDFLGVMSHELRTPLNIIIMTLEDILEAESDPDTARILQNSEDSAKYLARLIDNIMYFIHLDSHNFRFEETQFSMDDLVQEVMDECQVENHRDRLQFDVELDSSLPEVTLDRKRMRIALHQLVDNAIKFTDEGQVRIRIRPQSSGTSLFVEVEDTGIGMGPMEQKQAFDLFYQGEATNHHSRTGTGVGLSLCRKIVRSLGGEIGCKSQEAIGSTFWFEIPLKSVPENKVPEKKLA</sequence>
<dbReference type="Pfam" id="PF00072">
    <property type="entry name" value="Response_reg"/>
    <property type="match status" value="1"/>
</dbReference>
<dbReference type="SUPFAM" id="SSF55874">
    <property type="entry name" value="ATPase domain of HSP90 chaperone/DNA topoisomerase II/histidine kinase"/>
    <property type="match status" value="1"/>
</dbReference>
<dbReference type="CDD" id="cd00082">
    <property type="entry name" value="HisKA"/>
    <property type="match status" value="1"/>
</dbReference>
<dbReference type="SMART" id="SM00388">
    <property type="entry name" value="HisKA"/>
    <property type="match status" value="1"/>
</dbReference>
<dbReference type="GO" id="GO:0000155">
    <property type="term" value="F:phosphorelay sensor kinase activity"/>
    <property type="evidence" value="ECO:0007669"/>
    <property type="project" value="InterPro"/>
</dbReference>
<dbReference type="PROSITE" id="PS50109">
    <property type="entry name" value="HIS_KIN"/>
    <property type="match status" value="1"/>
</dbReference>
<evidence type="ECO:0000313" key="11">
    <source>
        <dbReference type="Proteomes" id="UP000192907"/>
    </source>
</evidence>
<evidence type="ECO:0000259" key="8">
    <source>
        <dbReference type="PROSITE" id="PS50109"/>
    </source>
</evidence>
<evidence type="ECO:0000256" key="7">
    <source>
        <dbReference type="SAM" id="Coils"/>
    </source>
</evidence>
<reference evidence="11" key="1">
    <citation type="submission" date="2017-04" db="EMBL/GenBank/DDBJ databases">
        <authorList>
            <person name="Varghese N."/>
            <person name="Submissions S."/>
        </authorList>
    </citation>
    <scope>NUCLEOTIDE SEQUENCE [LARGE SCALE GENOMIC DNA]</scope>
    <source>
        <strain evidence="11">RKEM611</strain>
    </source>
</reference>
<accession>A0A1Y6C462</accession>
<comment type="catalytic activity">
    <reaction evidence="1">
        <text>ATP + protein L-histidine = ADP + protein N-phospho-L-histidine.</text>
        <dbReference type="EC" id="2.7.13.3"/>
    </reaction>
</comment>
<evidence type="ECO:0000256" key="1">
    <source>
        <dbReference type="ARBA" id="ARBA00000085"/>
    </source>
</evidence>
<dbReference type="InterPro" id="IPR003594">
    <property type="entry name" value="HATPase_dom"/>
</dbReference>
<dbReference type="SMART" id="SM00387">
    <property type="entry name" value="HATPase_c"/>
    <property type="match status" value="1"/>
</dbReference>
<dbReference type="InterPro" id="IPR036890">
    <property type="entry name" value="HATPase_C_sf"/>
</dbReference>
<dbReference type="PANTHER" id="PTHR43047">
    <property type="entry name" value="TWO-COMPONENT HISTIDINE PROTEIN KINASE"/>
    <property type="match status" value="1"/>
</dbReference>
<dbReference type="InterPro" id="IPR011006">
    <property type="entry name" value="CheY-like_superfamily"/>
</dbReference>
<name>A0A1Y6C462_9BACT</name>
<organism evidence="10 11">
    <name type="scientific">Pseudobacteriovorax antillogorgiicola</name>
    <dbReference type="NCBI Taxonomy" id="1513793"/>
    <lineage>
        <taxon>Bacteria</taxon>
        <taxon>Pseudomonadati</taxon>
        <taxon>Bdellovibrionota</taxon>
        <taxon>Oligoflexia</taxon>
        <taxon>Oligoflexales</taxon>
        <taxon>Pseudobacteriovoracaceae</taxon>
        <taxon>Pseudobacteriovorax</taxon>
    </lineage>
</organism>
<feature type="modified residue" description="4-aspartylphosphate" evidence="6">
    <location>
        <position position="86"/>
    </location>
</feature>
<keyword evidence="4" id="KW-0808">Transferase</keyword>
<dbReference type="STRING" id="1513793.SAMN06296036_11119"/>
<keyword evidence="7" id="KW-0175">Coiled coil</keyword>
<dbReference type="EC" id="2.7.13.3" evidence="2"/>
<evidence type="ECO:0000256" key="6">
    <source>
        <dbReference type="PROSITE-ProRule" id="PRU00169"/>
    </source>
</evidence>
<dbReference type="Gene3D" id="3.40.50.2300">
    <property type="match status" value="1"/>
</dbReference>
<evidence type="ECO:0000256" key="3">
    <source>
        <dbReference type="ARBA" id="ARBA00022553"/>
    </source>
</evidence>
<dbReference type="AlphaFoldDB" id="A0A1Y6C462"/>
<evidence type="ECO:0000259" key="9">
    <source>
        <dbReference type="PROSITE" id="PS50110"/>
    </source>
</evidence>
<dbReference type="Gene3D" id="1.10.287.130">
    <property type="match status" value="1"/>
</dbReference>
<gene>
    <name evidence="10" type="ORF">SAMN06296036_11119</name>
</gene>